<keyword evidence="1" id="KW-0812">Transmembrane</keyword>
<evidence type="ECO:0000259" key="2">
    <source>
        <dbReference type="Pfam" id="PF19053"/>
    </source>
</evidence>
<feature type="transmembrane region" description="Helical" evidence="1">
    <location>
        <begin position="165"/>
        <end position="183"/>
    </location>
</feature>
<comment type="caution">
    <text evidence="3">The sequence shown here is derived from an EMBL/GenBank/DDBJ whole genome shotgun (WGS) entry which is preliminary data.</text>
</comment>
<feature type="transmembrane region" description="Helical" evidence="1">
    <location>
        <begin position="376"/>
        <end position="397"/>
    </location>
</feature>
<proteinExistence type="predicted"/>
<feature type="transmembrane region" description="Helical" evidence="1">
    <location>
        <begin position="353"/>
        <end position="370"/>
    </location>
</feature>
<dbReference type="Pfam" id="PF19053">
    <property type="entry name" value="EccD"/>
    <property type="match status" value="1"/>
</dbReference>
<evidence type="ECO:0000313" key="4">
    <source>
        <dbReference type="Proteomes" id="UP001165685"/>
    </source>
</evidence>
<sequence>MTTWSRVTLVGERRRVDAVLPADEPIGALMPDVLRMLGDAPDGPALPRHLSTVGGDLLDGGASLAERGISDGAVLRLIRADDPVPAPIVHEVPEAVGRALEAHPSYWSPAAARWTATAAVVVLFAGAGLIMRASLPTVAATSVLAVLAGLLVGSGAVLGSASKPSLGTALTLSGGVFTTLAAWNAVAQYGLPEWAWWALPAVVASLILLILGLTSGLGRGGIVGGAVALALSALWIGCLAFGLDFAEASAIGAVASVVAVSVLLRAALAFSGLTVLDDRRSGGEEVAREDVRTALVDTHRSMVVAVAAVGVAAAVAGYGLASGPSPWTLVLSALLAIVLASRSRMFPLVTEKAPLLAAGTAAAVALAAALTEAVPWAPLPGVALIAVALVVPVAVLAADPAEHTRAMLRRNAGRLEAVAVVVCIPVAIGALGTYERLLSTF</sequence>
<reference evidence="3" key="1">
    <citation type="submission" date="2023-01" db="EMBL/GenBank/DDBJ databases">
        <title>Draft genome sequence of Nocardiopsis sp. LSu2-4 isolated from halophytes.</title>
        <authorList>
            <person name="Duangmal K."/>
            <person name="Chantavorakit T."/>
        </authorList>
    </citation>
    <scope>NUCLEOTIDE SEQUENCE</scope>
    <source>
        <strain evidence="3">LSu2-4</strain>
    </source>
</reference>
<gene>
    <name evidence="3" type="ORF">O4U47_15410</name>
</gene>
<evidence type="ECO:0000256" key="1">
    <source>
        <dbReference type="SAM" id="Phobius"/>
    </source>
</evidence>
<evidence type="ECO:0000313" key="3">
    <source>
        <dbReference type="EMBL" id="MDA2805904.1"/>
    </source>
</evidence>
<feature type="transmembrane region" description="Helical" evidence="1">
    <location>
        <begin position="249"/>
        <end position="270"/>
    </location>
</feature>
<name>A0ABT4TMI3_9ACTN</name>
<feature type="transmembrane region" description="Helical" evidence="1">
    <location>
        <begin position="221"/>
        <end position="243"/>
    </location>
</feature>
<keyword evidence="1" id="KW-0472">Membrane</keyword>
<dbReference type="InterPro" id="IPR044049">
    <property type="entry name" value="EccD_transm"/>
</dbReference>
<feature type="transmembrane region" description="Helical" evidence="1">
    <location>
        <begin position="195"/>
        <end position="214"/>
    </location>
</feature>
<dbReference type="RefSeq" id="WP_270678554.1">
    <property type="nucleotide sequence ID" value="NZ_JAQFWP010000026.1"/>
</dbReference>
<dbReference type="EMBL" id="JAQFWP010000026">
    <property type="protein sequence ID" value="MDA2805904.1"/>
    <property type="molecule type" value="Genomic_DNA"/>
</dbReference>
<feature type="domain" description="EccD-like transmembrane" evidence="2">
    <location>
        <begin position="113"/>
        <end position="437"/>
    </location>
</feature>
<keyword evidence="4" id="KW-1185">Reference proteome</keyword>
<protein>
    <submittedName>
        <fullName evidence="3">EsaB/YukD family protein</fullName>
    </submittedName>
</protein>
<feature type="transmembrane region" description="Helical" evidence="1">
    <location>
        <begin position="137"/>
        <end position="158"/>
    </location>
</feature>
<keyword evidence="1" id="KW-1133">Transmembrane helix</keyword>
<dbReference type="Gene3D" id="3.10.20.90">
    <property type="entry name" value="Phosphatidylinositol 3-kinase Catalytic Subunit, Chain A, domain 1"/>
    <property type="match status" value="1"/>
</dbReference>
<feature type="transmembrane region" description="Helical" evidence="1">
    <location>
        <begin position="326"/>
        <end position="341"/>
    </location>
</feature>
<dbReference type="Proteomes" id="UP001165685">
    <property type="component" value="Unassembled WGS sequence"/>
</dbReference>
<organism evidence="3 4">
    <name type="scientific">Nocardiopsis suaedae</name>
    <dbReference type="NCBI Taxonomy" id="3018444"/>
    <lineage>
        <taxon>Bacteria</taxon>
        <taxon>Bacillati</taxon>
        <taxon>Actinomycetota</taxon>
        <taxon>Actinomycetes</taxon>
        <taxon>Streptosporangiales</taxon>
        <taxon>Nocardiopsidaceae</taxon>
        <taxon>Nocardiopsis</taxon>
    </lineage>
</organism>
<dbReference type="InterPro" id="IPR024962">
    <property type="entry name" value="YukD-like"/>
</dbReference>
<feature type="transmembrane region" description="Helical" evidence="1">
    <location>
        <begin position="302"/>
        <end position="320"/>
    </location>
</feature>
<feature type="transmembrane region" description="Helical" evidence="1">
    <location>
        <begin position="111"/>
        <end position="131"/>
    </location>
</feature>
<accession>A0ABT4TMI3</accession>
<dbReference type="Pfam" id="PF08817">
    <property type="entry name" value="YukD"/>
    <property type="match status" value="1"/>
</dbReference>
<feature type="transmembrane region" description="Helical" evidence="1">
    <location>
        <begin position="417"/>
        <end position="434"/>
    </location>
</feature>